<accession>A0A9X4F0V0</accession>
<dbReference type="EMBL" id="JAKNBA010000014">
    <property type="protein sequence ID" value="MDE1242410.1"/>
    <property type="molecule type" value="Genomic_DNA"/>
</dbReference>
<feature type="signal peptide" evidence="1">
    <location>
        <begin position="1"/>
        <end position="24"/>
    </location>
</feature>
<protein>
    <submittedName>
        <fullName evidence="2">DUF2987 domain-containing protein</fullName>
    </submittedName>
</protein>
<feature type="chain" id="PRO_5040814335" evidence="1">
    <location>
        <begin position="25"/>
        <end position="221"/>
    </location>
</feature>
<evidence type="ECO:0000313" key="4">
    <source>
        <dbReference type="Proteomes" id="UP001140979"/>
    </source>
</evidence>
<dbReference type="EMBL" id="CP118711">
    <property type="protein sequence ID" value="WGK84098.1"/>
    <property type="molecule type" value="Genomic_DNA"/>
</dbReference>
<dbReference type="Pfam" id="PF11205">
    <property type="entry name" value="DUF2987"/>
    <property type="match status" value="1"/>
</dbReference>
<gene>
    <name evidence="2" type="ORF">L9W94_09660</name>
    <name evidence="3" type="ORF">PYE67_06605</name>
</gene>
<reference evidence="2 5" key="1">
    <citation type="submission" date="2022-02" db="EMBL/GenBank/DDBJ databases">
        <title>Emergence and expansion in Europe of a Vibrio aestuarianus clonal complex pathogenic for oysters.</title>
        <authorList>
            <person name="Mesnil A."/>
            <person name="Travers M.-A."/>
        </authorList>
    </citation>
    <scope>NUCLEOTIDE SEQUENCE</scope>
    <source>
        <strain evidence="2">19_064_11T1</strain>
        <strain evidence="3 5">U17</strain>
    </source>
</reference>
<dbReference type="InterPro" id="IPR021370">
    <property type="entry name" value="DUF2987"/>
</dbReference>
<dbReference type="Proteomes" id="UP001241226">
    <property type="component" value="Chromosome 1"/>
</dbReference>
<evidence type="ECO:0000313" key="5">
    <source>
        <dbReference type="Proteomes" id="UP001241226"/>
    </source>
</evidence>
<dbReference type="Proteomes" id="UP001140979">
    <property type="component" value="Unassembled WGS sequence"/>
</dbReference>
<evidence type="ECO:0000256" key="1">
    <source>
        <dbReference type="SAM" id="SignalP"/>
    </source>
</evidence>
<name>A0A9X4F0V0_9VIBR</name>
<organism evidence="2 4">
    <name type="scientific">Vibrio aestuarianus</name>
    <dbReference type="NCBI Taxonomy" id="28171"/>
    <lineage>
        <taxon>Bacteria</taxon>
        <taxon>Pseudomonadati</taxon>
        <taxon>Pseudomonadota</taxon>
        <taxon>Gammaproteobacteria</taxon>
        <taxon>Vibrionales</taxon>
        <taxon>Vibrionaceae</taxon>
        <taxon>Vibrio</taxon>
    </lineage>
</organism>
<dbReference type="RefSeq" id="WP_261926826.1">
    <property type="nucleotide sequence ID" value="NZ_CALYLG010000199.1"/>
</dbReference>
<evidence type="ECO:0000313" key="2">
    <source>
        <dbReference type="EMBL" id="MDE1242410.1"/>
    </source>
</evidence>
<proteinExistence type="predicted"/>
<sequence length="221" mass="24971">MKKLPLTLLTTLVFSASVSFPIQAQEYMFTYSKLFSQLKNNVKDDYKDVKVGFFFVNAQTKKLCPIEKAWMEKEKHYEELSTSINHELLLPLDDNLRQANPLIFVDTPQDMRCDFSTVVMTKKPFEGQVSYEQVATLLPQMQSLLEELGGMFASWFTPDVSGVTLEFANNLDSNIVLSNGQTIAIKNGKAQVAVEQIGNGGYMQLPEQTVRVLPYLPNAKK</sequence>
<keyword evidence="1" id="KW-0732">Signal</keyword>
<evidence type="ECO:0000313" key="3">
    <source>
        <dbReference type="EMBL" id="WGK84098.1"/>
    </source>
</evidence>
<dbReference type="AlphaFoldDB" id="A0A9X4F0V0"/>